<comment type="caution">
    <text evidence="8">The sequence shown here is derived from an EMBL/GenBank/DDBJ whole genome shotgun (WGS) entry which is preliminary data.</text>
</comment>
<dbReference type="Proteomes" id="UP000304951">
    <property type="component" value="Unassembled WGS sequence"/>
</dbReference>
<dbReference type="GO" id="GO:0004553">
    <property type="term" value="F:hydrolase activity, hydrolyzing O-glycosyl compounds"/>
    <property type="evidence" value="ECO:0007669"/>
    <property type="project" value="InterPro"/>
</dbReference>
<evidence type="ECO:0000256" key="3">
    <source>
        <dbReference type="ARBA" id="ARBA00023295"/>
    </source>
</evidence>
<evidence type="ECO:0000256" key="4">
    <source>
        <dbReference type="PIRSR" id="PIRSR606710-1"/>
    </source>
</evidence>
<dbReference type="InterPro" id="IPR023296">
    <property type="entry name" value="Glyco_hydro_beta-prop_sf"/>
</dbReference>
<dbReference type="CDD" id="cd08999">
    <property type="entry name" value="GH43_ABN-like"/>
    <property type="match status" value="1"/>
</dbReference>
<dbReference type="PANTHER" id="PTHR42812">
    <property type="entry name" value="BETA-XYLOSIDASE"/>
    <property type="match status" value="1"/>
</dbReference>
<evidence type="ECO:0000256" key="7">
    <source>
        <dbReference type="SAM" id="Phobius"/>
    </source>
</evidence>
<feature type="active site" description="Proton donor" evidence="4">
    <location>
        <position position="260"/>
    </location>
</feature>
<feature type="active site" description="Proton acceptor" evidence="4">
    <location>
        <position position="64"/>
    </location>
</feature>
<feature type="site" description="Important for catalytic activity, responsible for pKa modulation of the active site Glu and correct orientation of both the proton donor and substrate" evidence="5">
    <location>
        <position position="187"/>
    </location>
</feature>
<keyword evidence="7" id="KW-0472">Membrane</keyword>
<dbReference type="EMBL" id="QZAF01000295">
    <property type="protein sequence ID" value="THV68767.1"/>
    <property type="molecule type" value="Genomic_DNA"/>
</dbReference>
<keyword evidence="7" id="KW-1133">Transmembrane helix</keyword>
<evidence type="ECO:0000256" key="6">
    <source>
        <dbReference type="RuleBase" id="RU361187"/>
    </source>
</evidence>
<accession>A0A4S8SDZ1</accession>
<dbReference type="GO" id="GO:0005975">
    <property type="term" value="P:carbohydrate metabolic process"/>
    <property type="evidence" value="ECO:0007669"/>
    <property type="project" value="InterPro"/>
</dbReference>
<keyword evidence="7" id="KW-0812">Transmembrane</keyword>
<organism evidence="8 9">
    <name type="scientific">Aureobasidium pullulans</name>
    <name type="common">Black yeast</name>
    <name type="synonym">Pullularia pullulans</name>
    <dbReference type="NCBI Taxonomy" id="5580"/>
    <lineage>
        <taxon>Eukaryota</taxon>
        <taxon>Fungi</taxon>
        <taxon>Dikarya</taxon>
        <taxon>Ascomycota</taxon>
        <taxon>Pezizomycotina</taxon>
        <taxon>Dothideomycetes</taxon>
        <taxon>Dothideomycetidae</taxon>
        <taxon>Dothideales</taxon>
        <taxon>Saccotheciaceae</taxon>
        <taxon>Aureobasidium</taxon>
    </lineage>
</organism>
<reference evidence="8 9" key="1">
    <citation type="submission" date="2018-10" db="EMBL/GenBank/DDBJ databases">
        <title>Fifty Aureobasidium pullulans genomes reveal a recombining polyextremotolerant generalist.</title>
        <authorList>
            <person name="Gostincar C."/>
            <person name="Turk M."/>
            <person name="Zajc J."/>
            <person name="Gunde-Cimerman N."/>
        </authorList>
    </citation>
    <scope>NUCLEOTIDE SEQUENCE [LARGE SCALE GENOMIC DNA]</scope>
    <source>
        <strain evidence="8 9">EXF-11900</strain>
    </source>
</reference>
<evidence type="ECO:0000313" key="8">
    <source>
        <dbReference type="EMBL" id="THV68767.1"/>
    </source>
</evidence>
<protein>
    <submittedName>
        <fullName evidence="8">Glycoside hydrolase family 43 protein</fullName>
    </submittedName>
</protein>
<dbReference type="AlphaFoldDB" id="A0A4S8SDZ1"/>
<dbReference type="InterPro" id="IPR051795">
    <property type="entry name" value="Glycosyl_Hydrlase_43"/>
</dbReference>
<keyword evidence="3 6" id="KW-0326">Glycosidase</keyword>
<keyword evidence="2 6" id="KW-0378">Hydrolase</keyword>
<dbReference type="SUPFAM" id="SSF75005">
    <property type="entry name" value="Arabinanase/levansucrase/invertase"/>
    <property type="match status" value="1"/>
</dbReference>
<name>A0A4S8SDZ1_AURPU</name>
<evidence type="ECO:0000313" key="9">
    <source>
        <dbReference type="Proteomes" id="UP000304951"/>
    </source>
</evidence>
<dbReference type="PANTHER" id="PTHR42812:SF5">
    <property type="entry name" value="ENDO-ARABINASE"/>
    <property type="match status" value="1"/>
</dbReference>
<feature type="transmembrane region" description="Helical" evidence="7">
    <location>
        <begin position="12"/>
        <end position="30"/>
    </location>
</feature>
<proteinExistence type="inferred from homology"/>
<comment type="similarity">
    <text evidence="1 6">Belongs to the glycosyl hydrolase 43 family.</text>
</comment>
<dbReference type="Pfam" id="PF04616">
    <property type="entry name" value="Glyco_hydro_43"/>
    <property type="match status" value="1"/>
</dbReference>
<evidence type="ECO:0000256" key="5">
    <source>
        <dbReference type="PIRSR" id="PIRSR606710-2"/>
    </source>
</evidence>
<sequence>MRGTQPRPGKMFARYLSISSILMIGLSLFSPTMAMGSFQSADNSTVEKRDITITPVMNGINFPDPSVIRIGNEWWAFATMGRVNGKRVHVQMAKSAYNDFNTWTSYGERDALPSLPSWVHPDSPAVWAPDVVQLGPGRFIMYYTAALKSNSKLHCLGTASASTVTGPYTPIGPDPWACPTGQGGAIDPAGYYDPKDNTRWVVYKIDANAIGHGGFCGNAVNPILSTPIMLQKVSVDNGFTKIGLPTPMIYNDPADGPYVEAPALTKMSDGTYVLFYSSNCFVTPLYDVSYATSKNIRGPYKKFGGLIKTGTYGLKAPGGLDMAINGDHAVFHADWKGGRAMFTALIRPRGNNQLQVYVKNA</sequence>
<dbReference type="InterPro" id="IPR006710">
    <property type="entry name" value="Glyco_hydro_43"/>
</dbReference>
<gene>
    <name evidence="8" type="ORF">D6D28_06411</name>
</gene>
<evidence type="ECO:0000256" key="1">
    <source>
        <dbReference type="ARBA" id="ARBA00009865"/>
    </source>
</evidence>
<dbReference type="Gene3D" id="2.115.10.20">
    <property type="entry name" value="Glycosyl hydrolase domain, family 43"/>
    <property type="match status" value="1"/>
</dbReference>
<evidence type="ECO:0000256" key="2">
    <source>
        <dbReference type="ARBA" id="ARBA00022801"/>
    </source>
</evidence>